<dbReference type="GeneID" id="60202010"/>
<dbReference type="FunFam" id="3.30.1330.50:FF:000003">
    <property type="entry name" value="2-C-methyl-D-erythritol 2,4-cyclodiphosphate synthase"/>
    <property type="match status" value="1"/>
</dbReference>
<keyword evidence="8 18" id="KW-0963">Cytoplasm</keyword>
<dbReference type="eggNOG" id="COG0336">
    <property type="taxonomic scope" value="Bacteria"/>
</dbReference>
<feature type="binding site" evidence="17">
    <location>
        <begin position="381"/>
        <end position="384"/>
    </location>
    <ligand>
        <name>4-CDP-2-C-methyl-D-erythritol 2-phosphate</name>
        <dbReference type="ChEBI" id="CHEBI:57919"/>
    </ligand>
</feature>
<comment type="catalytic activity">
    <reaction evidence="1 17">
        <text>4-CDP-2-C-methyl-D-erythritol 2-phosphate = 2-C-methyl-D-erythritol 2,4-cyclic diphosphate + CMP</text>
        <dbReference type="Rhea" id="RHEA:23864"/>
        <dbReference type="ChEBI" id="CHEBI:57919"/>
        <dbReference type="ChEBI" id="CHEBI:58483"/>
        <dbReference type="ChEBI" id="CHEBI:60377"/>
        <dbReference type="EC" id="4.6.1.12"/>
    </reaction>
</comment>
<evidence type="ECO:0000256" key="10">
    <source>
        <dbReference type="ARBA" id="ARBA00022679"/>
    </source>
</evidence>
<dbReference type="GO" id="GO:0019288">
    <property type="term" value="P:isopentenyl diphosphate biosynthetic process, methylerythritol 4-phosphate pathway"/>
    <property type="evidence" value="ECO:0007669"/>
    <property type="project" value="UniProtKB-UniRule"/>
</dbReference>
<dbReference type="PANTHER" id="PTHR46417">
    <property type="entry name" value="TRNA (GUANINE-N(1)-)-METHYLTRANSFERASE"/>
    <property type="match status" value="1"/>
</dbReference>
<evidence type="ECO:0000256" key="18">
    <source>
        <dbReference type="HAMAP-Rule" id="MF_00605"/>
    </source>
</evidence>
<evidence type="ECO:0000256" key="11">
    <source>
        <dbReference type="ARBA" id="ARBA00022691"/>
    </source>
</evidence>
<feature type="binding site" evidence="17">
    <location>
        <begin position="283"/>
        <end position="284"/>
    </location>
    <ligand>
        <name>4-CDP-2-C-methyl-D-erythritol 2-phosphate</name>
        <dbReference type="ChEBI" id="CHEBI:57919"/>
    </ligand>
</feature>
<dbReference type="GO" id="GO:0005829">
    <property type="term" value="C:cytosol"/>
    <property type="evidence" value="ECO:0007669"/>
    <property type="project" value="TreeGrafter"/>
</dbReference>
<feature type="binding site" evidence="17">
    <location>
        <position position="255"/>
    </location>
    <ligand>
        <name>a divalent metal cation</name>
        <dbReference type="ChEBI" id="CHEBI:60240"/>
    </ligand>
</feature>
<dbReference type="RefSeq" id="WP_011820745.1">
    <property type="nucleotide sequence ID" value="NC_008817.1"/>
</dbReference>
<dbReference type="GO" id="GO:0052906">
    <property type="term" value="F:tRNA (guanine(37)-N1)-methyltransferase activity"/>
    <property type="evidence" value="ECO:0007669"/>
    <property type="project" value="UniProtKB-UniRule"/>
</dbReference>
<dbReference type="InterPro" id="IPR003526">
    <property type="entry name" value="MECDP_synthase"/>
</dbReference>
<evidence type="ECO:0000313" key="22">
    <source>
        <dbReference type="Proteomes" id="UP000001589"/>
    </source>
</evidence>
<dbReference type="Proteomes" id="UP000001589">
    <property type="component" value="Chromosome"/>
</dbReference>
<dbReference type="AlphaFoldDB" id="A2BXY7"/>
<dbReference type="PANTHER" id="PTHR46417:SF1">
    <property type="entry name" value="TRNA (GUANINE-N(1)-)-METHYLTRANSFERASE"/>
    <property type="match status" value="1"/>
</dbReference>
<organism evidence="21 22">
    <name type="scientific">Prochlorococcus marinus (strain MIT 9515)</name>
    <dbReference type="NCBI Taxonomy" id="167542"/>
    <lineage>
        <taxon>Bacteria</taxon>
        <taxon>Bacillati</taxon>
        <taxon>Cyanobacteriota</taxon>
        <taxon>Cyanophyceae</taxon>
        <taxon>Synechococcales</taxon>
        <taxon>Prochlorococcaceae</taxon>
        <taxon>Prochlorococcus</taxon>
    </lineage>
</organism>
<dbReference type="HOGENOM" id="CLU_055802_0_0_3"/>
<evidence type="ECO:0000256" key="17">
    <source>
        <dbReference type="HAMAP-Rule" id="MF_00107"/>
    </source>
</evidence>
<reference evidence="21 22" key="1">
    <citation type="journal article" date="2007" name="PLoS Genet.">
        <title>Patterns and implications of gene gain and loss in the evolution of Prochlorococcus.</title>
        <authorList>
            <person name="Kettler G.C."/>
            <person name="Martiny A.C."/>
            <person name="Huang K."/>
            <person name="Zucker J."/>
            <person name="Coleman M.L."/>
            <person name="Rodrigue S."/>
            <person name="Chen F."/>
            <person name="Lapidus A."/>
            <person name="Ferriera S."/>
            <person name="Johnson J."/>
            <person name="Steglich C."/>
            <person name="Church G.M."/>
            <person name="Richardson P."/>
            <person name="Chisholm S.W."/>
        </authorList>
    </citation>
    <scope>NUCLEOTIDE SEQUENCE [LARGE SCALE GENOMIC DNA]</scope>
    <source>
        <strain evidence="21 22">MIT 9515</strain>
    </source>
</reference>
<feature type="site" description="Transition state stabilizer" evidence="17">
    <location>
        <position position="283"/>
    </location>
</feature>
<dbReference type="PROSITE" id="PS01350">
    <property type="entry name" value="ISPF"/>
    <property type="match status" value="1"/>
</dbReference>
<comment type="cofactor">
    <cofactor evidence="17">
        <name>a divalent metal cation</name>
        <dbReference type="ChEBI" id="CHEBI:60240"/>
    </cofactor>
    <text evidence="17">Binds 1 divalent metal cation per subunit.</text>
</comment>
<name>A2BXY7_PROM5</name>
<dbReference type="OrthoDB" id="9807416at2"/>
<dbReference type="SUPFAM" id="SSF75217">
    <property type="entry name" value="alpha/beta knot"/>
    <property type="match status" value="1"/>
</dbReference>
<evidence type="ECO:0000256" key="13">
    <source>
        <dbReference type="ARBA" id="ARBA00022723"/>
    </source>
</evidence>
<dbReference type="HAMAP" id="MF_00107">
    <property type="entry name" value="IspF"/>
    <property type="match status" value="1"/>
</dbReference>
<evidence type="ECO:0000256" key="8">
    <source>
        <dbReference type="ARBA" id="ARBA00022490"/>
    </source>
</evidence>
<dbReference type="EMBL" id="CP000552">
    <property type="protein sequence ID" value="ABM72648.1"/>
    <property type="molecule type" value="Genomic_DNA"/>
</dbReference>
<evidence type="ECO:0000256" key="16">
    <source>
        <dbReference type="ARBA" id="ARBA00047783"/>
    </source>
</evidence>
<dbReference type="NCBIfam" id="TIGR00151">
    <property type="entry name" value="ispF"/>
    <property type="match status" value="1"/>
</dbReference>
<dbReference type="GO" id="GO:0046872">
    <property type="term" value="F:metal ion binding"/>
    <property type="evidence" value="ECO:0007669"/>
    <property type="project" value="UniProtKB-KW"/>
</dbReference>
<dbReference type="Gene3D" id="3.40.1280.10">
    <property type="match status" value="1"/>
</dbReference>
<keyword evidence="13 17" id="KW-0479">Metal-binding</keyword>
<feature type="binding site" evidence="18">
    <location>
        <begin position="133"/>
        <end position="138"/>
    </location>
    <ligand>
        <name>S-adenosyl-L-methionine</name>
        <dbReference type="ChEBI" id="CHEBI:59789"/>
    </ligand>
</feature>
<protein>
    <recommendedName>
        <fullName evidence="17 18">Multifunctional fusion protein</fullName>
    </recommendedName>
    <domain>
        <recommendedName>
            <fullName evidence="17">2-C-methyl-D-erythritol 2,4-cyclodiphosphate synthase</fullName>
            <shortName evidence="17">MECDP-synthase</shortName>
            <shortName evidence="17">MECPP-synthase</shortName>
            <shortName evidence="17">MECPS</shortName>
            <ecNumber evidence="17">4.6.1.12</ecNumber>
        </recommendedName>
    </domain>
    <domain>
        <recommendedName>
            <fullName evidence="18">tRNA (guanine-N(1)-)-methyltransferase</fullName>
            <ecNumber evidence="18">2.1.1.228</ecNumber>
        </recommendedName>
        <alternativeName>
            <fullName evidence="18">M1G-methyltransferase</fullName>
        </alternativeName>
        <alternativeName>
            <fullName evidence="18">tRNA [GM37] methyltransferase</fullName>
        </alternativeName>
    </domain>
</protein>
<proteinExistence type="inferred from homology"/>
<dbReference type="NCBIfam" id="NF000648">
    <property type="entry name" value="PRK00026.1"/>
    <property type="match status" value="1"/>
</dbReference>
<dbReference type="UniPathway" id="UPA00056">
    <property type="reaction ID" value="UER00095"/>
</dbReference>
<dbReference type="InterPro" id="IPR036571">
    <property type="entry name" value="MECDP_synthase_sf"/>
</dbReference>
<feature type="binding site" evidence="17">
    <location>
        <position position="257"/>
    </location>
    <ligand>
        <name>a divalent metal cation</name>
        <dbReference type="ChEBI" id="CHEBI:60240"/>
    </ligand>
</feature>
<comment type="function">
    <text evidence="17">Involved in the biosynthesis of isopentenyl diphosphate (IPP) and dimethylallyl diphosphate (DMAPP), two major building blocks of isoprenoid compounds. Catalyzes the conversion of 4-diphosphocytidyl-2-C-methyl-D-erythritol 2-phosphate (CDP-ME2P) to 2-C-methyl-D-erythritol 2,4-cyclodiphosphate (ME-CPP) with a corresponding release of cytidine 5-monophosphate (CMP).</text>
</comment>
<evidence type="ECO:0000256" key="9">
    <source>
        <dbReference type="ARBA" id="ARBA00022603"/>
    </source>
</evidence>
<keyword evidence="11 18" id="KW-0949">S-adenosyl-L-methionine</keyword>
<evidence type="ECO:0000256" key="14">
    <source>
        <dbReference type="ARBA" id="ARBA00023229"/>
    </source>
</evidence>
<dbReference type="Pfam" id="PF02542">
    <property type="entry name" value="YgbB"/>
    <property type="match status" value="1"/>
</dbReference>
<keyword evidence="10 18" id="KW-0808">Transferase</keyword>
<dbReference type="InterPro" id="IPR002649">
    <property type="entry name" value="tRNA_m1G_MeTrfase_TrmD"/>
</dbReference>
<feature type="site" description="Transition state stabilizer" evidence="17">
    <location>
        <position position="382"/>
    </location>
</feature>
<dbReference type="EC" id="2.1.1.228" evidence="18"/>
<dbReference type="SUPFAM" id="SSF69765">
    <property type="entry name" value="IpsF-like"/>
    <property type="match status" value="1"/>
</dbReference>
<evidence type="ECO:0000256" key="15">
    <source>
        <dbReference type="ARBA" id="ARBA00023239"/>
    </source>
</evidence>
<evidence type="ECO:0000259" key="19">
    <source>
        <dbReference type="Pfam" id="PF01746"/>
    </source>
</evidence>
<dbReference type="InterPro" id="IPR029028">
    <property type="entry name" value="Alpha/beta_knot_MTases"/>
</dbReference>
<evidence type="ECO:0000259" key="20">
    <source>
        <dbReference type="Pfam" id="PF02542"/>
    </source>
</evidence>
<dbReference type="CDD" id="cd18080">
    <property type="entry name" value="TrmD-like"/>
    <property type="match status" value="1"/>
</dbReference>
<keyword evidence="12 18" id="KW-0819">tRNA processing</keyword>
<dbReference type="InterPro" id="IPR029026">
    <property type="entry name" value="tRNA_m1G_MTases_N"/>
</dbReference>
<dbReference type="CDD" id="cd00554">
    <property type="entry name" value="MECDP_synthase"/>
    <property type="match status" value="1"/>
</dbReference>
<comment type="caution">
    <text evidence="17">Lacks conserved residue(s) required for the propagation of feature annotation.</text>
</comment>
<gene>
    <name evidence="18 21" type="primary">trmD</name>
    <name evidence="17" type="synonym">ispF</name>
    <name evidence="21" type="ordered locus">P9515_14411</name>
</gene>
<dbReference type="GO" id="GO:0008685">
    <property type="term" value="F:2-C-methyl-D-erythritol 2,4-cyclodiphosphate synthase activity"/>
    <property type="evidence" value="ECO:0007669"/>
    <property type="project" value="UniProtKB-UniRule"/>
</dbReference>
<evidence type="ECO:0000256" key="5">
    <source>
        <dbReference type="ARBA" id="ARBA00007630"/>
    </source>
</evidence>
<dbReference type="STRING" id="167542.P9515_14411"/>
<comment type="subunit">
    <text evidence="7 18">Homodimer.</text>
</comment>
<evidence type="ECO:0000256" key="6">
    <source>
        <dbReference type="ARBA" id="ARBA00008480"/>
    </source>
</evidence>
<sequence length="407" mass="46132">MTNLNFEVITLFPKAFELINNLGVITRALEKKLIKVNLHDLREYGEGSYRQVDDKPYGGGSGMVLKPGPIFKAHDSIKKLPNIKTLLMSPQGKVLKQQDLLRWSTLDQLIIICGQYEGFDERVRCLADEEVSIGDYVLSGGEIPAMTIINGLTRLLPGTLGDPRSLIDESHNSSLLEYPHYTRPLIFREMKVPDILVSGNHEEIELWRKQKMFERTLERRNDLISYEDYKKSPKSKRIDEDSNEMMKFRIGNGYDIHRLVKGRNLIIGGVKLQHPDDLGLDGHSDADVLSHSIMDALLGALSLGDIGKYFPPSDQKWKDVDSLFLLSKVIELIRNQGWEVNNIDSVIVAERPKIKPFVELMKNNISDILQIEDSFIGIKATTNERLGPEGREEGISCHSVVLLEKKE</sequence>
<dbReference type="HAMAP" id="MF_00605">
    <property type="entry name" value="TrmD"/>
    <property type="match status" value="1"/>
</dbReference>
<feature type="binding site" evidence="18">
    <location>
        <position position="114"/>
    </location>
    <ligand>
        <name>S-adenosyl-L-methionine</name>
        <dbReference type="ChEBI" id="CHEBI:59789"/>
    </ligand>
</feature>
<evidence type="ECO:0000256" key="12">
    <source>
        <dbReference type="ARBA" id="ARBA00022694"/>
    </source>
</evidence>
<comment type="similarity">
    <text evidence="5 18">Belongs to the RNA methyltransferase TrmD family.</text>
</comment>
<comment type="pathway">
    <text evidence="4 17">Isoprenoid biosynthesis; isopentenyl diphosphate biosynthesis via DXP pathway; isopentenyl diphosphate from 1-deoxy-D-xylulose 5-phosphate: step 4/6.</text>
</comment>
<evidence type="ECO:0000256" key="4">
    <source>
        <dbReference type="ARBA" id="ARBA00004709"/>
    </source>
</evidence>
<keyword evidence="14 17" id="KW-0414">Isoprene biosynthesis</keyword>
<comment type="catalytic activity">
    <reaction evidence="16 18">
        <text>guanosine(37) in tRNA + S-adenosyl-L-methionine = N(1)-methylguanosine(37) in tRNA + S-adenosyl-L-homocysteine + H(+)</text>
        <dbReference type="Rhea" id="RHEA:36899"/>
        <dbReference type="Rhea" id="RHEA-COMP:10145"/>
        <dbReference type="Rhea" id="RHEA-COMP:10147"/>
        <dbReference type="ChEBI" id="CHEBI:15378"/>
        <dbReference type="ChEBI" id="CHEBI:57856"/>
        <dbReference type="ChEBI" id="CHEBI:59789"/>
        <dbReference type="ChEBI" id="CHEBI:73542"/>
        <dbReference type="ChEBI" id="CHEBI:74269"/>
        <dbReference type="EC" id="2.1.1.228"/>
    </reaction>
</comment>
<feature type="domain" description="tRNA methyltransferase TRMD/TRM10-type" evidence="19">
    <location>
        <begin position="5"/>
        <end position="224"/>
    </location>
</feature>
<feature type="binding site" evidence="17">
    <location>
        <position position="291"/>
    </location>
    <ligand>
        <name>a divalent metal cation</name>
        <dbReference type="ChEBI" id="CHEBI:60240"/>
    </ligand>
</feature>
<dbReference type="Gene3D" id="3.30.1330.50">
    <property type="entry name" value="2-C-methyl-D-erythritol 2,4-cyclodiphosphate synthase"/>
    <property type="match status" value="1"/>
</dbReference>
<dbReference type="InterPro" id="IPR020555">
    <property type="entry name" value="MECDP_synthase_CS"/>
</dbReference>
<keyword evidence="15 17" id="KW-0456">Lyase</keyword>
<dbReference type="NCBIfam" id="TIGR00088">
    <property type="entry name" value="trmD"/>
    <property type="match status" value="1"/>
</dbReference>
<keyword evidence="9 18" id="KW-0489">Methyltransferase</keyword>
<dbReference type="EC" id="4.6.1.12" evidence="17"/>
<feature type="domain" description="2-C-methyl-D-erythritol 2,4-cyclodiphosphate synthase" evidence="20">
    <location>
        <begin position="248"/>
        <end position="403"/>
    </location>
</feature>
<feature type="binding site" evidence="17">
    <location>
        <position position="391"/>
    </location>
    <ligand>
        <name>4-CDP-2-C-methyl-D-erythritol 2-phosphate</name>
        <dbReference type="ChEBI" id="CHEBI:57919"/>
    </ligand>
</feature>
<evidence type="ECO:0000256" key="2">
    <source>
        <dbReference type="ARBA" id="ARBA00002634"/>
    </source>
</evidence>
<comment type="similarity">
    <text evidence="6 17">Belongs to the IspF family.</text>
</comment>
<comment type="subunit">
    <text evidence="17">Homotrimer.</text>
</comment>
<feature type="binding site" evidence="17">
    <location>
        <begin position="255"/>
        <end position="257"/>
    </location>
    <ligand>
        <name>4-CDP-2-C-methyl-D-erythritol 2-phosphate</name>
        <dbReference type="ChEBI" id="CHEBI:57919"/>
    </ligand>
</feature>
<dbReference type="Pfam" id="PF01746">
    <property type="entry name" value="tRNA_m1G_MT"/>
    <property type="match status" value="1"/>
</dbReference>
<dbReference type="Gene3D" id="1.10.1270.20">
    <property type="entry name" value="tRNA(m1g37)methyltransferase, domain 2"/>
    <property type="match status" value="1"/>
</dbReference>
<dbReference type="KEGG" id="pmc:P9515_14411"/>
<evidence type="ECO:0000256" key="1">
    <source>
        <dbReference type="ARBA" id="ARBA00000200"/>
    </source>
</evidence>
<accession>A2BXY7</accession>
<dbReference type="InterPro" id="IPR016009">
    <property type="entry name" value="tRNA_MeTrfase_TRMD/TRM10"/>
</dbReference>
<evidence type="ECO:0000256" key="7">
    <source>
        <dbReference type="ARBA" id="ARBA00011738"/>
    </source>
</evidence>
<dbReference type="GO" id="GO:0002939">
    <property type="term" value="P:tRNA N1-guanine methylation"/>
    <property type="evidence" value="ECO:0007669"/>
    <property type="project" value="TreeGrafter"/>
</dbReference>
<feature type="binding site" evidence="17">
    <location>
        <begin position="305"/>
        <end position="307"/>
    </location>
    <ligand>
        <name>4-CDP-2-C-methyl-D-erythritol 2-phosphate</name>
        <dbReference type="ChEBI" id="CHEBI:57919"/>
    </ligand>
</feature>
<comment type="function">
    <text evidence="2 18">Specifically methylates guanosine-37 in various tRNAs.</text>
</comment>
<dbReference type="GO" id="GO:0016114">
    <property type="term" value="P:terpenoid biosynthetic process"/>
    <property type="evidence" value="ECO:0007669"/>
    <property type="project" value="InterPro"/>
</dbReference>
<comment type="subcellular location">
    <subcellularLocation>
        <location evidence="3 18">Cytoplasm</location>
    </subcellularLocation>
</comment>
<evidence type="ECO:0000256" key="3">
    <source>
        <dbReference type="ARBA" id="ARBA00004496"/>
    </source>
</evidence>
<dbReference type="InterPro" id="IPR023148">
    <property type="entry name" value="tRNA_m1G_MeTrfase_C_sf"/>
</dbReference>
<dbReference type="eggNOG" id="COG0245">
    <property type="taxonomic scope" value="Bacteria"/>
</dbReference>
<evidence type="ECO:0000313" key="21">
    <source>
        <dbReference type="EMBL" id="ABM72648.1"/>
    </source>
</evidence>